<dbReference type="AlphaFoldDB" id="A0A9D4F028"/>
<name>A0A9D4F028_DREPO</name>
<evidence type="ECO:0000256" key="1">
    <source>
        <dbReference type="SAM" id="MobiDB-lite"/>
    </source>
</evidence>
<dbReference type="Proteomes" id="UP000828390">
    <property type="component" value="Unassembled WGS sequence"/>
</dbReference>
<keyword evidence="3" id="KW-1185">Reference proteome</keyword>
<protein>
    <submittedName>
        <fullName evidence="2">Uncharacterized protein</fullName>
    </submittedName>
</protein>
<evidence type="ECO:0000313" key="3">
    <source>
        <dbReference type="Proteomes" id="UP000828390"/>
    </source>
</evidence>
<reference evidence="2" key="2">
    <citation type="submission" date="2020-11" db="EMBL/GenBank/DDBJ databases">
        <authorList>
            <person name="McCartney M.A."/>
            <person name="Auch B."/>
            <person name="Kono T."/>
            <person name="Mallez S."/>
            <person name="Becker A."/>
            <person name="Gohl D.M."/>
            <person name="Silverstein K.A.T."/>
            <person name="Koren S."/>
            <person name="Bechman K.B."/>
            <person name="Herman A."/>
            <person name="Abrahante J.E."/>
            <person name="Garbe J."/>
        </authorList>
    </citation>
    <scope>NUCLEOTIDE SEQUENCE</scope>
    <source>
        <strain evidence="2">Duluth1</strain>
        <tissue evidence="2">Whole animal</tissue>
    </source>
</reference>
<evidence type="ECO:0000313" key="2">
    <source>
        <dbReference type="EMBL" id="KAH3787037.1"/>
    </source>
</evidence>
<sequence>MDASVQSSMLLLQPDLESEPQPGPSNIHSDICKSVKEQMENCGYSVIRVILGYTENVQVCKIEENGRNIQKMEQNRTSQIVNN</sequence>
<feature type="compositionally biased region" description="Polar residues" evidence="1">
    <location>
        <begin position="1"/>
        <end position="10"/>
    </location>
</feature>
<feature type="region of interest" description="Disordered" evidence="1">
    <location>
        <begin position="1"/>
        <end position="28"/>
    </location>
</feature>
<accession>A0A9D4F028</accession>
<organism evidence="2 3">
    <name type="scientific">Dreissena polymorpha</name>
    <name type="common">Zebra mussel</name>
    <name type="synonym">Mytilus polymorpha</name>
    <dbReference type="NCBI Taxonomy" id="45954"/>
    <lineage>
        <taxon>Eukaryota</taxon>
        <taxon>Metazoa</taxon>
        <taxon>Spiralia</taxon>
        <taxon>Lophotrochozoa</taxon>
        <taxon>Mollusca</taxon>
        <taxon>Bivalvia</taxon>
        <taxon>Autobranchia</taxon>
        <taxon>Heteroconchia</taxon>
        <taxon>Euheterodonta</taxon>
        <taxon>Imparidentia</taxon>
        <taxon>Neoheterodontei</taxon>
        <taxon>Myida</taxon>
        <taxon>Dreissenoidea</taxon>
        <taxon>Dreissenidae</taxon>
        <taxon>Dreissena</taxon>
    </lineage>
</organism>
<reference evidence="2" key="1">
    <citation type="journal article" date="2019" name="bioRxiv">
        <title>The Genome of the Zebra Mussel, Dreissena polymorpha: A Resource for Invasive Species Research.</title>
        <authorList>
            <person name="McCartney M.A."/>
            <person name="Auch B."/>
            <person name="Kono T."/>
            <person name="Mallez S."/>
            <person name="Zhang Y."/>
            <person name="Obille A."/>
            <person name="Becker A."/>
            <person name="Abrahante J.E."/>
            <person name="Garbe J."/>
            <person name="Badalamenti J.P."/>
            <person name="Herman A."/>
            <person name="Mangelson H."/>
            <person name="Liachko I."/>
            <person name="Sullivan S."/>
            <person name="Sone E.D."/>
            <person name="Koren S."/>
            <person name="Silverstein K.A.T."/>
            <person name="Beckman K.B."/>
            <person name="Gohl D.M."/>
        </authorList>
    </citation>
    <scope>NUCLEOTIDE SEQUENCE</scope>
    <source>
        <strain evidence="2">Duluth1</strain>
        <tissue evidence="2">Whole animal</tissue>
    </source>
</reference>
<dbReference type="EMBL" id="JAIWYP010000008">
    <property type="protein sequence ID" value="KAH3787037.1"/>
    <property type="molecule type" value="Genomic_DNA"/>
</dbReference>
<proteinExistence type="predicted"/>
<comment type="caution">
    <text evidence="2">The sequence shown here is derived from an EMBL/GenBank/DDBJ whole genome shotgun (WGS) entry which is preliminary data.</text>
</comment>
<gene>
    <name evidence="2" type="ORF">DPMN_165156</name>
</gene>